<dbReference type="WBParaSite" id="HCON_00177280-00001">
    <property type="protein sequence ID" value="HCON_00177280-00001"/>
    <property type="gene ID" value="HCON_00177280"/>
</dbReference>
<reference evidence="2" key="1">
    <citation type="submission" date="2020-12" db="UniProtKB">
        <authorList>
            <consortium name="WormBaseParasite"/>
        </authorList>
    </citation>
    <scope>IDENTIFICATION</scope>
    <source>
        <strain evidence="2">MHco3</strain>
    </source>
</reference>
<dbReference type="AlphaFoldDB" id="A0A7I4Z3I3"/>
<accession>A0A7I4Z3I3</accession>
<evidence type="ECO:0000313" key="1">
    <source>
        <dbReference type="Proteomes" id="UP000025227"/>
    </source>
</evidence>
<sequence length="156" mass="17978">MSRVLREHLDSRICSSRHPLRPASIRSCPEDNCEGNNYGYEEDEIRQSKLAAPLLSRQAGPDDLATDLWKLKCWNLAGRLTDLFNQFVAGKKVPESWQQSTTIPTWKKKGSPGDCACYRPIRLLSHSMKIFERIVDSRIRDIVELTTNQCVWLQHH</sequence>
<dbReference type="PANTHER" id="PTHR19446">
    <property type="entry name" value="REVERSE TRANSCRIPTASES"/>
    <property type="match status" value="1"/>
</dbReference>
<proteinExistence type="predicted"/>
<name>A0A7I4Z3I3_HAECO</name>
<dbReference type="OrthoDB" id="5847305at2759"/>
<keyword evidence="1" id="KW-1185">Reference proteome</keyword>
<dbReference type="Proteomes" id="UP000025227">
    <property type="component" value="Unplaced"/>
</dbReference>
<organism evidence="1 2">
    <name type="scientific">Haemonchus contortus</name>
    <name type="common">Barber pole worm</name>
    <dbReference type="NCBI Taxonomy" id="6289"/>
    <lineage>
        <taxon>Eukaryota</taxon>
        <taxon>Metazoa</taxon>
        <taxon>Ecdysozoa</taxon>
        <taxon>Nematoda</taxon>
        <taxon>Chromadorea</taxon>
        <taxon>Rhabditida</taxon>
        <taxon>Rhabditina</taxon>
        <taxon>Rhabditomorpha</taxon>
        <taxon>Strongyloidea</taxon>
        <taxon>Trichostrongylidae</taxon>
        <taxon>Haemonchus</taxon>
    </lineage>
</organism>
<protein>
    <submittedName>
        <fullName evidence="2">Endonuclease-reverse transcriptase</fullName>
    </submittedName>
</protein>
<evidence type="ECO:0000313" key="2">
    <source>
        <dbReference type="WBParaSite" id="HCON_00177280-00001"/>
    </source>
</evidence>